<dbReference type="Pfam" id="PF08724">
    <property type="entry name" value="Rep_N"/>
    <property type="match status" value="1"/>
</dbReference>
<keyword evidence="8 12" id="KW-0378">Hydrolase</keyword>
<feature type="domain" description="SF3 helicase" evidence="14">
    <location>
        <begin position="323"/>
        <end position="478"/>
    </location>
</feature>
<dbReference type="InterPro" id="IPR014015">
    <property type="entry name" value="Helicase_SF3_DNA-vir"/>
</dbReference>
<evidence type="ECO:0000256" key="4">
    <source>
        <dbReference type="ARBA" id="ARBA00022722"/>
    </source>
</evidence>
<dbReference type="GO" id="GO:0019079">
    <property type="term" value="P:viral genome replication"/>
    <property type="evidence" value="ECO:0007669"/>
    <property type="project" value="InterPro"/>
</dbReference>
<evidence type="ECO:0000256" key="9">
    <source>
        <dbReference type="ARBA" id="ARBA00022840"/>
    </source>
</evidence>
<dbReference type="PROSITE" id="PS51206">
    <property type="entry name" value="SF3_HELICASE_1"/>
    <property type="match status" value="1"/>
</dbReference>
<feature type="short sequence motif" description="RCR-3" evidence="12">
    <location>
        <begin position="173"/>
        <end position="177"/>
    </location>
</feature>
<feature type="active site" description="For nuclease activity" evidence="12">
    <location>
        <position position="173"/>
    </location>
</feature>
<keyword evidence="9" id="KW-0067">ATP-binding</keyword>
<evidence type="ECO:0000256" key="6">
    <source>
        <dbReference type="ARBA" id="ARBA00022741"/>
    </source>
</evidence>
<name>A0A2Z3D6L3_9VIRU</name>
<evidence type="ECO:0000313" key="16">
    <source>
        <dbReference type="EMBL" id="AVR53744.1"/>
    </source>
</evidence>
<keyword evidence="7 12" id="KW-0255">Endonuclease</keyword>
<evidence type="ECO:0000256" key="11">
    <source>
        <dbReference type="ARBA" id="ARBA00023125"/>
    </source>
</evidence>
<dbReference type="Gene3D" id="1.10.10.950">
    <property type="match status" value="1"/>
</dbReference>
<keyword evidence="17" id="KW-1185">Reference proteome</keyword>
<dbReference type="Proteomes" id="UP001162208">
    <property type="component" value="Segment"/>
</dbReference>
<dbReference type="InterPro" id="IPR049901">
    <property type="entry name" value="PV_NS1-NUC"/>
</dbReference>
<reference evidence="16 17" key="1">
    <citation type="journal article" date="2018" name="Viruses">
        <title>Novel Parvoviruses from Wild and Domestic Animals in Brazil Provide New Insights into Parvovirus Distribution and Diversity.</title>
        <authorList>
            <person name="de Souza W.M."/>
            <person name="Dennis T."/>
            <person name="Fumagalli M.J."/>
            <person name="Araujo J."/>
            <person name="Sabino-Santos G."/>
            <person name="Maia F.G."/>
            <person name="Acrani G.O."/>
            <person name="Carrasco A.O."/>
            <person name="Romeiro M.F."/>
            <person name="Modha S."/>
            <person name="Vieira L.C."/>
            <person name="Ometto T."/>
            <person name="Queiroz L.H."/>
            <person name="Durigon E.L."/>
            <person name="Nunes M.R."/>
            <person name="Figueiredo L.T."/>
            <person name="Gifford R.J."/>
        </authorList>
    </citation>
    <scope>NUCLEOTIDE SEQUENCE [LARGE SCALE GENOMIC DNA]</scope>
    <source>
        <strain evidence="16">4113</strain>
    </source>
</reference>
<dbReference type="Gene3D" id="3.40.1310.20">
    <property type="match status" value="1"/>
</dbReference>
<evidence type="ECO:0000256" key="13">
    <source>
        <dbReference type="SAM" id="MobiDB-lite"/>
    </source>
</evidence>
<keyword evidence="5" id="KW-0479">Metal-binding</keyword>
<keyword evidence="11 12" id="KW-0238">DNA-binding</keyword>
<feature type="region of interest" description="Disordered" evidence="13">
    <location>
        <begin position="496"/>
        <end position="551"/>
    </location>
</feature>
<evidence type="ECO:0000313" key="17">
    <source>
        <dbReference type="Proteomes" id="UP001162208"/>
    </source>
</evidence>
<evidence type="ECO:0000256" key="8">
    <source>
        <dbReference type="ARBA" id="ARBA00022801"/>
    </source>
</evidence>
<dbReference type="InterPro" id="IPR001257">
    <property type="entry name" value="Parvovirus_NS1_helicase"/>
</dbReference>
<dbReference type="GO" id="GO:0046872">
    <property type="term" value="F:metal ion binding"/>
    <property type="evidence" value="ECO:0007669"/>
    <property type="project" value="UniProtKB-KW"/>
</dbReference>
<keyword evidence="3 12" id="KW-0235">DNA replication</keyword>
<dbReference type="InterPro" id="IPR014835">
    <property type="entry name" value="NS1-Nuc"/>
</dbReference>
<comment type="subcellular location">
    <subcellularLocation>
        <location evidence="1 12">Host nucleus</location>
    </subcellularLocation>
</comment>
<dbReference type="InterPro" id="IPR027417">
    <property type="entry name" value="P-loop_NTPase"/>
</dbReference>
<dbReference type="GO" id="GO:0006260">
    <property type="term" value="P:DNA replication"/>
    <property type="evidence" value="ECO:0007669"/>
    <property type="project" value="UniProtKB-UniRule"/>
</dbReference>
<evidence type="ECO:0000256" key="10">
    <source>
        <dbReference type="ARBA" id="ARBA00023124"/>
    </source>
</evidence>
<evidence type="ECO:0000256" key="1">
    <source>
        <dbReference type="ARBA" id="ARBA00004147"/>
    </source>
</evidence>
<organism evidence="16 17">
    <name type="scientific">Opossum tetraparvovirus</name>
    <dbReference type="NCBI Taxonomy" id="2137540"/>
    <lineage>
        <taxon>Viruses</taxon>
        <taxon>Monodnaviria</taxon>
        <taxon>Shotokuvirae</taxon>
        <taxon>Cossaviricota</taxon>
        <taxon>Quintoviricetes</taxon>
        <taxon>Piccovirales</taxon>
        <taxon>Parvoviridae</taxon>
        <taxon>Parvovirinae</taxon>
        <taxon>Tetraparvovirus</taxon>
        <taxon>Tetraparvovirus didelphimorph1</taxon>
    </lineage>
</organism>
<accession>A0A2Z3D6L3</accession>
<keyword evidence="4 12" id="KW-0540">Nuclease</keyword>
<feature type="short sequence motif" description="RCR-2" evidence="12">
    <location>
        <begin position="113"/>
        <end position="115"/>
    </location>
</feature>
<dbReference type="GO" id="GO:0016787">
    <property type="term" value="F:hydrolase activity"/>
    <property type="evidence" value="ECO:0007669"/>
    <property type="project" value="UniProtKB-KW"/>
</dbReference>
<evidence type="ECO:0000259" key="15">
    <source>
        <dbReference type="PROSITE" id="PS52022"/>
    </source>
</evidence>
<proteinExistence type="predicted"/>
<dbReference type="KEGG" id="vg:80541171"/>
<dbReference type="GO" id="GO:0005524">
    <property type="term" value="F:ATP binding"/>
    <property type="evidence" value="ECO:0007669"/>
    <property type="project" value="UniProtKB-KW"/>
</dbReference>
<feature type="domain" description="PV NS1-Nuc" evidence="15">
    <location>
        <begin position="17"/>
        <end position="217"/>
    </location>
</feature>
<dbReference type="Pfam" id="PF01057">
    <property type="entry name" value="Parvo_NS1"/>
    <property type="match status" value="1"/>
</dbReference>
<evidence type="ECO:0000256" key="5">
    <source>
        <dbReference type="ARBA" id="ARBA00022723"/>
    </source>
</evidence>
<evidence type="ECO:0000259" key="14">
    <source>
        <dbReference type="PROSITE" id="PS51206"/>
    </source>
</evidence>
<evidence type="ECO:0000256" key="3">
    <source>
        <dbReference type="ARBA" id="ARBA00022705"/>
    </source>
</evidence>
<keyword evidence="10 12" id="KW-0190">Covalent protein-DNA linkage</keyword>
<dbReference type="EMBL" id="MG745671">
    <property type="protein sequence ID" value="AVR53744.1"/>
    <property type="molecule type" value="Genomic_DNA"/>
</dbReference>
<dbReference type="GO" id="GO:0004519">
    <property type="term" value="F:endonuclease activity"/>
    <property type="evidence" value="ECO:0007669"/>
    <property type="project" value="UniProtKB-UniRule"/>
</dbReference>
<dbReference type="RefSeq" id="YP_010802412.1">
    <property type="nucleotide sequence ID" value="NC_077010.1"/>
</dbReference>
<evidence type="ECO:0000256" key="12">
    <source>
        <dbReference type="PROSITE-ProRule" id="PRU01366"/>
    </source>
</evidence>
<dbReference type="PROSITE" id="PS52022">
    <property type="entry name" value="PV_NS1_NUC"/>
    <property type="match status" value="1"/>
</dbReference>
<protein>
    <submittedName>
        <fullName evidence="16">Nonstructural protein 1</fullName>
    </submittedName>
</protein>
<dbReference type="GeneID" id="80541171"/>
<dbReference type="GO" id="GO:0042025">
    <property type="term" value="C:host cell nucleus"/>
    <property type="evidence" value="ECO:0007669"/>
    <property type="project" value="UniProtKB-SubCell"/>
</dbReference>
<dbReference type="SUPFAM" id="SSF55464">
    <property type="entry name" value="Origin of replication-binding domain, RBD-like"/>
    <property type="match status" value="1"/>
</dbReference>
<dbReference type="GO" id="GO:0003677">
    <property type="term" value="F:DNA binding"/>
    <property type="evidence" value="ECO:0007669"/>
    <property type="project" value="UniProtKB-UniRule"/>
</dbReference>
<keyword evidence="6 12" id="KW-0547">Nucleotide-binding</keyword>
<sequence length="632" mass="71438">MFQARDDPVHFTRMTALYGECWMAVLKLSHRALDPVQYGGTRLRGDVRLPPGSDWPVAELREAHPAFVVAVNVGDLVWSELLYMHNLTFPQYTQMSCFMQLEPCAPNENFVAHLHLVWVFGRVTPKDAGNYFKAWRSSMGRYLEGGIFPGNWEIKKTAQGRWYRGTDGFIDEYLIPKLPPKDVWWAWTTMPKYAEPLLNEPLRRQACGAIALPFSDSPTEGNREGGDQAPTMGGRAASRFLELIDWLVREGICSEIEWLRKDKQSYRTFMASSGGVLQVRNALTAAVRELTIDNRLLEFLSKGIQDEGLLDCIQKFLKANNLDLRTTAWYMAGWASGVWPKRRAIWLHGPPNTGKTVWASEIARLAPCFGSVAWTNENFTFNDCVCVPLIWWEEGRITEKIVEAAKCVLGGSPVRIDRKNRGSDEFVPAPVLITSNGDMTVTYDGPIVSKAHSEALRSRITRVPFTAVLAGEDVAAIKAAIPAFFQLGARLLAEHGPPPEANELPAKSSVSHPGSPDRGAAPQAEQWDSEEDWFPPTPTPPRRKKRKVARAIGDEDSDPDVRYWLRRAEWYRYSEWADQAIYVLCPILQRHRQDRPGLFYLYRATQTPISRRLSVGRSEAVLCRAFTALLDW</sequence>
<evidence type="ECO:0000256" key="2">
    <source>
        <dbReference type="ARBA" id="ARBA00022562"/>
    </source>
</evidence>
<dbReference type="Gene3D" id="3.40.50.300">
    <property type="entry name" value="P-loop containing nucleotide triphosphate hydrolases"/>
    <property type="match status" value="1"/>
</dbReference>
<evidence type="ECO:0000256" key="7">
    <source>
        <dbReference type="ARBA" id="ARBA00022759"/>
    </source>
</evidence>
<keyword evidence="2 12" id="KW-1048">Host nucleus</keyword>
<dbReference type="SUPFAM" id="SSF52540">
    <property type="entry name" value="P-loop containing nucleoside triphosphate hydrolases"/>
    <property type="match status" value="1"/>
</dbReference>